<name>A0A833V2X5_9POAL</name>
<sequence length="216" mass="24442">MVPETNNDLNNYITSRKRLRLAPPQPMDLPPLPFQFTASLDNPDQVRFLQSPVSSYFHFYDMELNANHDLRIQQQVIRRLIEKESELENAKRRSSQLEEKLTQINAEIYVWFDAAKNNEAVAATLRTKLDQAISTVAEGSDGCNGYEAEDAQSCCVVGSKDLADVARRWRRMCGGKEARVLLLPCRHLCLCKDCEPMTTTCPLCCSVKNASLEISI</sequence>
<dbReference type="Proteomes" id="UP000623129">
    <property type="component" value="Unassembled WGS sequence"/>
</dbReference>
<dbReference type="Pfam" id="PF13920">
    <property type="entry name" value="zf-C3HC4_3"/>
    <property type="match status" value="1"/>
</dbReference>
<comment type="caution">
    <text evidence="5">The sequence shown here is derived from an EMBL/GenBank/DDBJ whole genome shotgun (WGS) entry which is preliminary data.</text>
</comment>
<dbReference type="OrthoDB" id="1711136at2759"/>
<protein>
    <submittedName>
        <fullName evidence="5">Putative BOI-related E3 ubiquitin-protein ligase 2</fullName>
    </submittedName>
</protein>
<accession>A0A833V2X5</accession>
<keyword evidence="4" id="KW-0175">Coiled coil</keyword>
<dbReference type="Gene3D" id="3.30.40.10">
    <property type="entry name" value="Zinc/RING finger domain, C3HC4 (zinc finger)"/>
    <property type="match status" value="1"/>
</dbReference>
<keyword evidence="6" id="KW-1185">Reference proteome</keyword>
<keyword evidence="3" id="KW-0862">Zinc</keyword>
<organism evidence="5 6">
    <name type="scientific">Carex littledalei</name>
    <dbReference type="NCBI Taxonomy" id="544730"/>
    <lineage>
        <taxon>Eukaryota</taxon>
        <taxon>Viridiplantae</taxon>
        <taxon>Streptophyta</taxon>
        <taxon>Embryophyta</taxon>
        <taxon>Tracheophyta</taxon>
        <taxon>Spermatophyta</taxon>
        <taxon>Magnoliopsida</taxon>
        <taxon>Liliopsida</taxon>
        <taxon>Poales</taxon>
        <taxon>Cyperaceae</taxon>
        <taxon>Cyperoideae</taxon>
        <taxon>Cariceae</taxon>
        <taxon>Carex</taxon>
        <taxon>Carex subgen. Euthyceras</taxon>
    </lineage>
</organism>
<keyword evidence="2" id="KW-0863">Zinc-finger</keyword>
<dbReference type="GO" id="GO:0004842">
    <property type="term" value="F:ubiquitin-protein transferase activity"/>
    <property type="evidence" value="ECO:0007669"/>
    <property type="project" value="TreeGrafter"/>
</dbReference>
<dbReference type="AlphaFoldDB" id="A0A833V2X5"/>
<evidence type="ECO:0000256" key="1">
    <source>
        <dbReference type="ARBA" id="ARBA00022723"/>
    </source>
</evidence>
<dbReference type="PANTHER" id="PTHR42647:SF72">
    <property type="entry name" value="EF-HAND CALCIUM-BINDING DOMAIN-CONTAINING PROTEIN 4A"/>
    <property type="match status" value="1"/>
</dbReference>
<dbReference type="PANTHER" id="PTHR42647">
    <property type="entry name" value="SBP (S-RIBONUCLEASE BINDING PROTEIN) FAMILY PROTEIN"/>
    <property type="match status" value="1"/>
</dbReference>
<dbReference type="InterPro" id="IPR013083">
    <property type="entry name" value="Znf_RING/FYVE/PHD"/>
</dbReference>
<evidence type="ECO:0000256" key="3">
    <source>
        <dbReference type="ARBA" id="ARBA00022833"/>
    </source>
</evidence>
<evidence type="ECO:0000313" key="6">
    <source>
        <dbReference type="Proteomes" id="UP000623129"/>
    </source>
</evidence>
<dbReference type="GO" id="GO:0008270">
    <property type="term" value="F:zinc ion binding"/>
    <property type="evidence" value="ECO:0007669"/>
    <property type="project" value="UniProtKB-KW"/>
</dbReference>
<keyword evidence="1" id="KW-0479">Metal-binding</keyword>
<evidence type="ECO:0000256" key="4">
    <source>
        <dbReference type="SAM" id="Coils"/>
    </source>
</evidence>
<reference evidence="5" key="1">
    <citation type="submission" date="2020-01" db="EMBL/GenBank/DDBJ databases">
        <title>Genome sequence of Kobresia littledalei, the first chromosome-level genome in the family Cyperaceae.</title>
        <authorList>
            <person name="Qu G."/>
        </authorList>
    </citation>
    <scope>NUCLEOTIDE SEQUENCE</scope>
    <source>
        <strain evidence="5">C.B.Clarke</strain>
        <tissue evidence="5">Leaf</tissue>
    </source>
</reference>
<dbReference type="EMBL" id="SWLB01000023">
    <property type="protein sequence ID" value="KAF3323546.1"/>
    <property type="molecule type" value="Genomic_DNA"/>
</dbReference>
<feature type="coiled-coil region" evidence="4">
    <location>
        <begin position="70"/>
        <end position="107"/>
    </location>
</feature>
<evidence type="ECO:0000256" key="2">
    <source>
        <dbReference type="ARBA" id="ARBA00022771"/>
    </source>
</evidence>
<evidence type="ECO:0000313" key="5">
    <source>
        <dbReference type="EMBL" id="KAF3323546.1"/>
    </source>
</evidence>
<gene>
    <name evidence="5" type="ORF">FCM35_KLT12277</name>
</gene>
<proteinExistence type="predicted"/>